<feature type="transmembrane region" description="Helical" evidence="2">
    <location>
        <begin position="127"/>
        <end position="148"/>
    </location>
</feature>
<accession>A0A226DGU9</accession>
<evidence type="ECO:0000256" key="2">
    <source>
        <dbReference type="SAM" id="Phobius"/>
    </source>
</evidence>
<evidence type="ECO:0000313" key="3">
    <source>
        <dbReference type="EMBL" id="OXA44775.1"/>
    </source>
</evidence>
<feature type="transmembrane region" description="Helical" evidence="2">
    <location>
        <begin position="271"/>
        <end position="293"/>
    </location>
</feature>
<feature type="transmembrane region" description="Helical" evidence="2">
    <location>
        <begin position="185"/>
        <end position="215"/>
    </location>
</feature>
<keyword evidence="2" id="KW-0812">Transmembrane</keyword>
<gene>
    <name evidence="3" type="ORF">Fcan01_20910</name>
</gene>
<reference evidence="3 4" key="1">
    <citation type="submission" date="2015-12" db="EMBL/GenBank/DDBJ databases">
        <title>The genome of Folsomia candida.</title>
        <authorList>
            <person name="Faddeeva A."/>
            <person name="Derks M.F."/>
            <person name="Anvar Y."/>
            <person name="Smit S."/>
            <person name="Van Straalen N."/>
            <person name="Roelofs D."/>
        </authorList>
    </citation>
    <scope>NUCLEOTIDE SEQUENCE [LARGE SCALE GENOMIC DNA]</scope>
    <source>
        <strain evidence="3 4">VU population</strain>
        <tissue evidence="3">Whole body</tissue>
    </source>
</reference>
<feature type="region of interest" description="Disordered" evidence="1">
    <location>
        <begin position="1"/>
        <end position="41"/>
    </location>
</feature>
<keyword evidence="4" id="KW-1185">Reference proteome</keyword>
<evidence type="ECO:0000256" key="1">
    <source>
        <dbReference type="SAM" id="MobiDB-lite"/>
    </source>
</evidence>
<evidence type="ECO:0000313" key="4">
    <source>
        <dbReference type="Proteomes" id="UP000198287"/>
    </source>
</evidence>
<feature type="transmembrane region" description="Helical" evidence="2">
    <location>
        <begin position="235"/>
        <end position="259"/>
    </location>
</feature>
<dbReference type="AlphaFoldDB" id="A0A226DGU9"/>
<dbReference type="EMBL" id="LNIX01000019">
    <property type="protein sequence ID" value="OXA44775.1"/>
    <property type="molecule type" value="Genomic_DNA"/>
</dbReference>
<keyword evidence="2" id="KW-0472">Membrane</keyword>
<proteinExistence type="predicted"/>
<name>A0A226DGU9_FOLCA</name>
<sequence>MGTPAQKRSAEPNDEDIEAGIPLNPVPPEESPPQKSDPCSPTPADEPFNAFLFEWRTRFFLYTVYFLLVLSLSWNCFSVTEGCLTATGILTLIILRTVVTDKCDPVDVTLTPKSSATWRTKCGHYCSWVTCWVMTLIVLVSFAFVNLVQSRIIDRDRILQNCNNSSLLEQLNDAPSRCLIPCDVIYFYPMALLLFDLIFCYTGLFRVLAITLHSILVPVWTRLVIFLTTPPASTVFKVIAFLIWISASVTLIGICALILARFGFEQDKGLCIVMVGCIIFWVVGFLVPLPGLICPQRNFLLSAERVEEAC</sequence>
<dbReference type="Proteomes" id="UP000198287">
    <property type="component" value="Unassembled WGS sequence"/>
</dbReference>
<protein>
    <submittedName>
        <fullName evidence="3">Uncharacterized protein</fullName>
    </submittedName>
</protein>
<comment type="caution">
    <text evidence="3">The sequence shown here is derived from an EMBL/GenBank/DDBJ whole genome shotgun (WGS) entry which is preliminary data.</text>
</comment>
<organism evidence="3 4">
    <name type="scientific">Folsomia candida</name>
    <name type="common">Springtail</name>
    <dbReference type="NCBI Taxonomy" id="158441"/>
    <lineage>
        <taxon>Eukaryota</taxon>
        <taxon>Metazoa</taxon>
        <taxon>Ecdysozoa</taxon>
        <taxon>Arthropoda</taxon>
        <taxon>Hexapoda</taxon>
        <taxon>Collembola</taxon>
        <taxon>Entomobryomorpha</taxon>
        <taxon>Isotomoidea</taxon>
        <taxon>Isotomidae</taxon>
        <taxon>Proisotominae</taxon>
        <taxon>Folsomia</taxon>
    </lineage>
</organism>
<feature type="transmembrane region" description="Helical" evidence="2">
    <location>
        <begin position="59"/>
        <end position="80"/>
    </location>
</feature>
<keyword evidence="2" id="KW-1133">Transmembrane helix</keyword>